<dbReference type="Proteomes" id="UP001595075">
    <property type="component" value="Unassembled WGS sequence"/>
</dbReference>
<accession>A0ABR4C0M4</accession>
<keyword evidence="2" id="KW-1185">Reference proteome</keyword>
<name>A0ABR4C0M4_9HELO</name>
<dbReference type="EMBL" id="JAZHXI010000016">
    <property type="protein sequence ID" value="KAL2063122.1"/>
    <property type="molecule type" value="Genomic_DNA"/>
</dbReference>
<evidence type="ECO:0000313" key="2">
    <source>
        <dbReference type="Proteomes" id="UP001595075"/>
    </source>
</evidence>
<organism evidence="1 2">
    <name type="scientific">Oculimacula yallundae</name>
    <dbReference type="NCBI Taxonomy" id="86028"/>
    <lineage>
        <taxon>Eukaryota</taxon>
        <taxon>Fungi</taxon>
        <taxon>Dikarya</taxon>
        <taxon>Ascomycota</taxon>
        <taxon>Pezizomycotina</taxon>
        <taxon>Leotiomycetes</taxon>
        <taxon>Helotiales</taxon>
        <taxon>Ploettnerulaceae</taxon>
        <taxon>Oculimacula</taxon>
    </lineage>
</organism>
<sequence length="232" mass="26428">MAIDTMGILPEGTFYRYVQDCKGITVTRRELKGFLSQCYERRQLFIWEPFPSPGWVVRVAAGWPPAPVYSNRRQLIDPHFQPDPRKVDILRLMLSDDLRLREELYLSGGEMRDVSFESFRRLLELNVSGAPSNPTQPEKNDLLRDRKNFYDLIVSSAGAPNGSGIGTFTLGPKSIIRLTYPVEQYRAKHLNPHLKLYLPVYKEIEARWNAAWQAELDKEKSGGASGPSPSTT</sequence>
<gene>
    <name evidence="1" type="ORF">VTL71DRAFT_6194</name>
</gene>
<evidence type="ECO:0000313" key="1">
    <source>
        <dbReference type="EMBL" id="KAL2063122.1"/>
    </source>
</evidence>
<protein>
    <submittedName>
        <fullName evidence="1">Uncharacterized protein</fullName>
    </submittedName>
</protein>
<comment type="caution">
    <text evidence="1">The sequence shown here is derived from an EMBL/GenBank/DDBJ whole genome shotgun (WGS) entry which is preliminary data.</text>
</comment>
<proteinExistence type="predicted"/>
<reference evidence="1 2" key="1">
    <citation type="journal article" date="2024" name="Commun. Biol.">
        <title>Comparative genomic analysis of thermophilic fungi reveals convergent evolutionary adaptations and gene losses.</title>
        <authorList>
            <person name="Steindorff A.S."/>
            <person name="Aguilar-Pontes M.V."/>
            <person name="Robinson A.J."/>
            <person name="Andreopoulos B."/>
            <person name="LaButti K."/>
            <person name="Kuo A."/>
            <person name="Mondo S."/>
            <person name="Riley R."/>
            <person name="Otillar R."/>
            <person name="Haridas S."/>
            <person name="Lipzen A."/>
            <person name="Grimwood J."/>
            <person name="Schmutz J."/>
            <person name="Clum A."/>
            <person name="Reid I.D."/>
            <person name="Moisan M.C."/>
            <person name="Butler G."/>
            <person name="Nguyen T.T.M."/>
            <person name="Dewar K."/>
            <person name="Conant G."/>
            <person name="Drula E."/>
            <person name="Henrissat B."/>
            <person name="Hansel C."/>
            <person name="Singer S."/>
            <person name="Hutchinson M.I."/>
            <person name="de Vries R.P."/>
            <person name="Natvig D.O."/>
            <person name="Powell A.J."/>
            <person name="Tsang A."/>
            <person name="Grigoriev I.V."/>
        </authorList>
    </citation>
    <scope>NUCLEOTIDE SEQUENCE [LARGE SCALE GENOMIC DNA]</scope>
    <source>
        <strain evidence="1 2">CBS 494.80</strain>
    </source>
</reference>